<dbReference type="RefSeq" id="WP_251261322.1">
    <property type="nucleotide sequence ID" value="NZ_JAMQGP010000003.1"/>
</dbReference>
<gene>
    <name evidence="2" type="ORF">NAF29_09565</name>
</gene>
<name>A0AA42B7M9_9GAMM</name>
<evidence type="ECO:0000313" key="3">
    <source>
        <dbReference type="Proteomes" id="UP001165393"/>
    </source>
</evidence>
<sequence length="47" mass="5154">MSGFIELLGIVKATGWSQYGVGRDQTISQSSNKPSRHFSYMNSSGNE</sequence>
<evidence type="ECO:0000313" key="2">
    <source>
        <dbReference type="EMBL" id="MCM2679912.1"/>
    </source>
</evidence>
<organism evidence="2 3">
    <name type="scientific">Echinimonas agarilytica</name>
    <dbReference type="NCBI Taxonomy" id="1215918"/>
    <lineage>
        <taxon>Bacteria</taxon>
        <taxon>Pseudomonadati</taxon>
        <taxon>Pseudomonadota</taxon>
        <taxon>Gammaproteobacteria</taxon>
        <taxon>Alteromonadales</taxon>
        <taxon>Echinimonadaceae</taxon>
        <taxon>Echinimonas</taxon>
    </lineage>
</organism>
<proteinExistence type="predicted"/>
<protein>
    <submittedName>
        <fullName evidence="2">Uncharacterized protein</fullName>
    </submittedName>
</protein>
<evidence type="ECO:0000256" key="1">
    <source>
        <dbReference type="SAM" id="MobiDB-lite"/>
    </source>
</evidence>
<dbReference type="EMBL" id="JAMQGP010000003">
    <property type="protein sequence ID" value="MCM2679912.1"/>
    <property type="molecule type" value="Genomic_DNA"/>
</dbReference>
<comment type="caution">
    <text evidence="2">The sequence shown here is derived from an EMBL/GenBank/DDBJ whole genome shotgun (WGS) entry which is preliminary data.</text>
</comment>
<dbReference type="Proteomes" id="UP001165393">
    <property type="component" value="Unassembled WGS sequence"/>
</dbReference>
<accession>A0AA42B7M9</accession>
<feature type="region of interest" description="Disordered" evidence="1">
    <location>
        <begin position="24"/>
        <end position="47"/>
    </location>
</feature>
<reference evidence="2 3" key="1">
    <citation type="journal article" date="2013" name="Antonie Van Leeuwenhoek">
        <title>Echinimonas agarilytica gen. nov., sp. nov., a new gammaproteobacterium isolated from the sea urchin Strongylocentrotus intermedius.</title>
        <authorList>
            <person name="Nedashkovskaya O.I."/>
            <person name="Stenkova A.M."/>
            <person name="Zhukova N.V."/>
            <person name="Van Trappen S."/>
            <person name="Lee J.S."/>
            <person name="Kim S.B."/>
        </authorList>
    </citation>
    <scope>NUCLEOTIDE SEQUENCE [LARGE SCALE GENOMIC DNA]</scope>
    <source>
        <strain evidence="2 3">KMM 6351</strain>
    </source>
</reference>
<keyword evidence="3" id="KW-1185">Reference proteome</keyword>
<dbReference type="AlphaFoldDB" id="A0AA42B7M9"/>